<comment type="caution">
    <text evidence="2">The sequence shown here is derived from an EMBL/GenBank/DDBJ whole genome shotgun (WGS) entry which is preliminary data.</text>
</comment>
<dbReference type="EMBL" id="JACXWA010000050">
    <property type="protein sequence ID" value="MBD3870274.1"/>
    <property type="molecule type" value="Genomic_DNA"/>
</dbReference>
<proteinExistence type="predicted"/>
<gene>
    <name evidence="2" type="ORF">IFJ97_02805</name>
</gene>
<reference evidence="2 3" key="1">
    <citation type="submission" date="2020-08" db="EMBL/GenBank/DDBJ databases">
        <title>Acidobacteriota in marine sediments use diverse sulfur dissimilation pathways.</title>
        <authorList>
            <person name="Wasmund K."/>
        </authorList>
    </citation>
    <scope>NUCLEOTIDE SEQUENCE [LARGE SCALE GENOMIC DNA]</scope>
    <source>
        <strain evidence="2">MAG AM3-A</strain>
    </source>
</reference>
<name>A0A8J7CG21_9BACT</name>
<protein>
    <recommendedName>
        <fullName evidence="4">Lipoprotein</fullName>
    </recommendedName>
</protein>
<evidence type="ECO:0000313" key="3">
    <source>
        <dbReference type="Proteomes" id="UP000598633"/>
    </source>
</evidence>
<feature type="chain" id="PRO_5035171909" description="Lipoprotein" evidence="1">
    <location>
        <begin position="25"/>
        <end position="186"/>
    </location>
</feature>
<evidence type="ECO:0000256" key="1">
    <source>
        <dbReference type="SAM" id="SignalP"/>
    </source>
</evidence>
<evidence type="ECO:0008006" key="4">
    <source>
        <dbReference type="Google" id="ProtNLM"/>
    </source>
</evidence>
<organism evidence="2 3">
    <name type="scientific">Candidatus Sulfomarinibacter kjeldsenii</name>
    <dbReference type="NCBI Taxonomy" id="2885994"/>
    <lineage>
        <taxon>Bacteria</taxon>
        <taxon>Pseudomonadati</taxon>
        <taxon>Acidobacteriota</taxon>
        <taxon>Thermoanaerobaculia</taxon>
        <taxon>Thermoanaerobaculales</taxon>
        <taxon>Candidatus Sulfomarinibacteraceae</taxon>
        <taxon>Candidatus Sulfomarinibacter</taxon>
    </lineage>
</organism>
<feature type="signal peptide" evidence="1">
    <location>
        <begin position="1"/>
        <end position="24"/>
    </location>
</feature>
<keyword evidence="1" id="KW-0732">Signal</keyword>
<evidence type="ECO:0000313" key="2">
    <source>
        <dbReference type="EMBL" id="MBD3870274.1"/>
    </source>
</evidence>
<sequence>MKRITPVFVTLALALMVWSCGGNSTLDNTEAAVFLTVEISEYNPDIDLCSQQGDIEISGMDITSESKDAEASLGANQDVNLNRWVIKPYRTDGGSTASPEWTYDSSVYVPADGSTGLENYKIYPFEFLKEVPLAYLLPNNGGFDPETGNSNIRQSFELQIFGQTVSGKNVSTVPVAIGFNFYCLGQ</sequence>
<dbReference type="AlphaFoldDB" id="A0A8J7CG21"/>
<dbReference type="Proteomes" id="UP000598633">
    <property type="component" value="Unassembled WGS sequence"/>
</dbReference>
<accession>A0A8J7CG21</accession>